<comment type="caution">
    <text evidence="1">The sequence shown here is derived from an EMBL/GenBank/DDBJ whole genome shotgun (WGS) entry which is preliminary data.</text>
</comment>
<organism evidence="1 2">
    <name type="scientific">Cirrhinus molitorella</name>
    <name type="common">mud carp</name>
    <dbReference type="NCBI Taxonomy" id="172907"/>
    <lineage>
        <taxon>Eukaryota</taxon>
        <taxon>Metazoa</taxon>
        <taxon>Chordata</taxon>
        <taxon>Craniata</taxon>
        <taxon>Vertebrata</taxon>
        <taxon>Euteleostomi</taxon>
        <taxon>Actinopterygii</taxon>
        <taxon>Neopterygii</taxon>
        <taxon>Teleostei</taxon>
        <taxon>Ostariophysi</taxon>
        <taxon>Cypriniformes</taxon>
        <taxon>Cyprinidae</taxon>
        <taxon>Labeoninae</taxon>
        <taxon>Labeonini</taxon>
        <taxon>Cirrhinus</taxon>
    </lineage>
</organism>
<reference evidence="1 2" key="1">
    <citation type="submission" date="2023-09" db="EMBL/GenBank/DDBJ databases">
        <authorList>
            <person name="Wang M."/>
        </authorList>
    </citation>
    <scope>NUCLEOTIDE SEQUENCE [LARGE SCALE GENOMIC DNA]</scope>
    <source>
        <strain evidence="1">GT-2023</strain>
        <tissue evidence="1">Liver</tissue>
    </source>
</reference>
<name>A0ABR3LDX2_9TELE</name>
<accession>A0ABR3LDX2</accession>
<gene>
    <name evidence="1" type="ORF">QQF64_018887</name>
</gene>
<keyword evidence="2" id="KW-1185">Reference proteome</keyword>
<evidence type="ECO:0000313" key="1">
    <source>
        <dbReference type="EMBL" id="KAL1251091.1"/>
    </source>
</evidence>
<evidence type="ECO:0000313" key="2">
    <source>
        <dbReference type="Proteomes" id="UP001558613"/>
    </source>
</evidence>
<dbReference type="Proteomes" id="UP001558613">
    <property type="component" value="Unassembled WGS sequence"/>
</dbReference>
<protein>
    <submittedName>
        <fullName evidence="1">Uncharacterized protein</fullName>
    </submittedName>
</protein>
<proteinExistence type="predicted"/>
<sequence length="70" mass="7612">MSVSDSSTNIPNTLDKYSYSRAPVYTPCGSLLSVNPGRSGTLQAGRFTIIKARLGWGRLPMMEDESLGCR</sequence>
<dbReference type="EMBL" id="JAYMGO010000022">
    <property type="protein sequence ID" value="KAL1251091.1"/>
    <property type="molecule type" value="Genomic_DNA"/>
</dbReference>